<dbReference type="GO" id="GO:0007165">
    <property type="term" value="P:signal transduction"/>
    <property type="evidence" value="ECO:0007669"/>
    <property type="project" value="UniProtKB-KW"/>
</dbReference>
<dbReference type="Gene3D" id="1.10.287.950">
    <property type="entry name" value="Methyl-accepting chemotaxis protein"/>
    <property type="match status" value="1"/>
</dbReference>
<evidence type="ECO:0000256" key="8">
    <source>
        <dbReference type="ARBA" id="ARBA00023136"/>
    </source>
</evidence>
<dbReference type="InterPro" id="IPR004090">
    <property type="entry name" value="Chemotax_Me-accpt_rcpt"/>
</dbReference>
<keyword evidence="8 12" id="KW-0472">Membrane</keyword>
<dbReference type="AlphaFoldDB" id="A0A2J8I8N5"/>
<keyword evidence="6 12" id="KW-0812">Transmembrane</keyword>
<dbReference type="PROSITE" id="PS50111">
    <property type="entry name" value="CHEMOTAXIS_TRANSDUC_2"/>
    <property type="match status" value="1"/>
</dbReference>
<keyword evidence="2" id="KW-1003">Cell membrane</keyword>
<dbReference type="EMBL" id="POSK01000001">
    <property type="protein sequence ID" value="PNI06868.1"/>
    <property type="molecule type" value="Genomic_DNA"/>
</dbReference>
<keyword evidence="4" id="KW-0145">Chemotaxis</keyword>
<proteinExistence type="inferred from homology"/>
<dbReference type="PROSITE" id="PS50885">
    <property type="entry name" value="HAMP"/>
    <property type="match status" value="1"/>
</dbReference>
<dbReference type="Proteomes" id="UP000236449">
    <property type="component" value="Unassembled WGS sequence"/>
</dbReference>
<dbReference type="Pfam" id="PF00672">
    <property type="entry name" value="HAMP"/>
    <property type="match status" value="1"/>
</dbReference>
<dbReference type="PRINTS" id="PR00260">
    <property type="entry name" value="CHEMTRNSDUCR"/>
</dbReference>
<organism evidence="16 17">
    <name type="scientific">Vibrio diazotrophicus</name>
    <dbReference type="NCBI Taxonomy" id="685"/>
    <lineage>
        <taxon>Bacteria</taxon>
        <taxon>Pseudomonadati</taxon>
        <taxon>Pseudomonadota</taxon>
        <taxon>Gammaproteobacteria</taxon>
        <taxon>Vibrionales</taxon>
        <taxon>Vibrionaceae</taxon>
        <taxon>Vibrio</taxon>
    </lineage>
</organism>
<feature type="transmembrane region" description="Helical" evidence="12">
    <location>
        <begin position="199"/>
        <end position="220"/>
    </location>
</feature>
<evidence type="ECO:0000256" key="6">
    <source>
        <dbReference type="ARBA" id="ARBA00022692"/>
    </source>
</evidence>
<dbReference type="InterPro" id="IPR004089">
    <property type="entry name" value="MCPsignal_dom"/>
</dbReference>
<dbReference type="InterPro" id="IPR000727">
    <property type="entry name" value="T_SNARE_dom"/>
</dbReference>
<evidence type="ECO:0000256" key="12">
    <source>
        <dbReference type="SAM" id="Phobius"/>
    </source>
</evidence>
<evidence type="ECO:0000259" key="15">
    <source>
        <dbReference type="PROSITE" id="PS50885"/>
    </source>
</evidence>
<dbReference type="GO" id="GO:0004888">
    <property type="term" value="F:transmembrane signaling receptor activity"/>
    <property type="evidence" value="ECO:0007669"/>
    <property type="project" value="InterPro"/>
</dbReference>
<dbReference type="RefSeq" id="WP_102965284.1">
    <property type="nucleotide sequence ID" value="NZ_POSK01000001.1"/>
</dbReference>
<evidence type="ECO:0000313" key="17">
    <source>
        <dbReference type="Proteomes" id="UP000236449"/>
    </source>
</evidence>
<keyword evidence="5" id="KW-0997">Cell inner membrane</keyword>
<dbReference type="InterPro" id="IPR024478">
    <property type="entry name" value="HlyB_4HB_MCP"/>
</dbReference>
<comment type="subcellular location">
    <subcellularLocation>
        <location evidence="1">Cell inner membrane</location>
        <topology evidence="1">Multi-pass membrane protein</topology>
    </subcellularLocation>
</comment>
<dbReference type="GO" id="GO:0006935">
    <property type="term" value="P:chemotaxis"/>
    <property type="evidence" value="ECO:0007669"/>
    <property type="project" value="UniProtKB-KW"/>
</dbReference>
<dbReference type="SUPFAM" id="SSF58104">
    <property type="entry name" value="Methyl-accepting chemotaxis protein (MCP) signaling domain"/>
    <property type="match status" value="1"/>
</dbReference>
<evidence type="ECO:0000313" key="16">
    <source>
        <dbReference type="EMBL" id="PNI06868.1"/>
    </source>
</evidence>
<evidence type="ECO:0000256" key="11">
    <source>
        <dbReference type="PROSITE-ProRule" id="PRU00284"/>
    </source>
</evidence>
<accession>A0A2J8I8N5</accession>
<keyword evidence="9 11" id="KW-0807">Transducer</keyword>
<dbReference type="Pfam" id="PF00015">
    <property type="entry name" value="MCPsignal"/>
    <property type="match status" value="1"/>
</dbReference>
<feature type="domain" description="Methyl-accepting transducer" evidence="13">
    <location>
        <begin position="276"/>
        <end position="512"/>
    </location>
</feature>
<dbReference type="PANTHER" id="PTHR32089:SF39">
    <property type="entry name" value="METHYL-ACCEPTING CHEMOTAXIS PROTEIN HLYB"/>
    <property type="match status" value="1"/>
</dbReference>
<dbReference type="GO" id="GO:0005886">
    <property type="term" value="C:plasma membrane"/>
    <property type="evidence" value="ECO:0007669"/>
    <property type="project" value="UniProtKB-SubCell"/>
</dbReference>
<feature type="domain" description="T-SNARE coiled-coil homology" evidence="14">
    <location>
        <begin position="463"/>
        <end position="525"/>
    </location>
</feature>
<evidence type="ECO:0000256" key="3">
    <source>
        <dbReference type="ARBA" id="ARBA00022481"/>
    </source>
</evidence>
<gene>
    <name evidence="16" type="ORF">C1N32_02380</name>
</gene>
<keyword evidence="7 12" id="KW-1133">Transmembrane helix</keyword>
<evidence type="ECO:0000256" key="10">
    <source>
        <dbReference type="ARBA" id="ARBA00029447"/>
    </source>
</evidence>
<dbReference type="PANTHER" id="PTHR32089">
    <property type="entry name" value="METHYL-ACCEPTING CHEMOTAXIS PROTEIN MCPB"/>
    <property type="match status" value="1"/>
</dbReference>
<dbReference type="SMART" id="SM00283">
    <property type="entry name" value="MA"/>
    <property type="match status" value="1"/>
</dbReference>
<dbReference type="InterPro" id="IPR003660">
    <property type="entry name" value="HAMP_dom"/>
</dbReference>
<name>A0A2J8I8N5_VIBDI</name>
<evidence type="ECO:0000259" key="14">
    <source>
        <dbReference type="PROSITE" id="PS50192"/>
    </source>
</evidence>
<evidence type="ECO:0000259" key="13">
    <source>
        <dbReference type="PROSITE" id="PS50111"/>
    </source>
</evidence>
<comment type="similarity">
    <text evidence="10">Belongs to the methyl-accepting chemotaxis (MCP) protein family.</text>
</comment>
<evidence type="ECO:0000256" key="2">
    <source>
        <dbReference type="ARBA" id="ARBA00022475"/>
    </source>
</evidence>
<comment type="caution">
    <text evidence="16">The sequence shown here is derived from an EMBL/GenBank/DDBJ whole genome shotgun (WGS) entry which is preliminary data.</text>
</comment>
<feature type="transmembrane region" description="Helical" evidence="12">
    <location>
        <begin position="12"/>
        <end position="34"/>
    </location>
</feature>
<dbReference type="CDD" id="cd11386">
    <property type="entry name" value="MCP_signal"/>
    <property type="match status" value="1"/>
</dbReference>
<evidence type="ECO:0000256" key="4">
    <source>
        <dbReference type="ARBA" id="ARBA00022500"/>
    </source>
</evidence>
<feature type="domain" description="HAMP" evidence="15">
    <location>
        <begin position="218"/>
        <end position="271"/>
    </location>
</feature>
<dbReference type="PROSITE" id="PS50192">
    <property type="entry name" value="T_SNARE"/>
    <property type="match status" value="1"/>
</dbReference>
<evidence type="ECO:0000256" key="1">
    <source>
        <dbReference type="ARBA" id="ARBA00004429"/>
    </source>
</evidence>
<protein>
    <submittedName>
        <fullName evidence="16">Methyl-accepting chemotaxis protein</fullName>
    </submittedName>
</protein>
<evidence type="ECO:0000256" key="9">
    <source>
        <dbReference type="ARBA" id="ARBA00023224"/>
    </source>
</evidence>
<keyword evidence="3" id="KW-0488">Methylation</keyword>
<evidence type="ECO:0000256" key="5">
    <source>
        <dbReference type="ARBA" id="ARBA00022519"/>
    </source>
</evidence>
<sequence length="548" mass="60017">MLIDKLTLKSRLIITVAIPCLALIFVGLASLNAMSVMASKTQEMYLNTAAPMRAVAEAASRIPRMRVGIDMMLLQETSLRDAKGVKTRVKETREEDIPEMRDALNLAVSTQVNPELKAQVQRLLNDFEKMVSTELNPLLEALDKDDTATAQKIYKEKYAVTYGTMRKDANTLLETLLAQAESQNKLSHDSYISGRTTQIIIISAGLIISFIISSAIVMSLRKRVSTLRDTITTAAQDMSLNTRIKLDGKDELTEIGDSFNLFMEKVHSAINQVAENSRQLAVMARDVSERARHTQSNCTSQRDRTVQVATAIHELGATVSEIAANAAQAADAANEATHQSSDGQKVVMQARDQIGALSLELQKATNVVESLAKQVNDISSTLDTIRNISDQTNLLALNAAIEAARAGDQGRGFAVVADEVRTLASRSANSTEEIQQVIDKLQSESKRAVEAMQQGREQSDRVVEYADNATSALEQINSHIDQISGQNIQVATATEEQSTVVEDINRNVEEINHLTTETTDIAMQLNQSSNSLQQLSSQLDKLVGNFKL</sequence>
<dbReference type="OrthoDB" id="2489132at2"/>
<dbReference type="Pfam" id="PF12729">
    <property type="entry name" value="4HB_MCP_1"/>
    <property type="match status" value="1"/>
</dbReference>
<dbReference type="FunFam" id="1.10.287.950:FF:000001">
    <property type="entry name" value="Methyl-accepting chemotaxis sensory transducer"/>
    <property type="match status" value="1"/>
</dbReference>
<dbReference type="SMART" id="SM00304">
    <property type="entry name" value="HAMP"/>
    <property type="match status" value="1"/>
</dbReference>
<dbReference type="CDD" id="cd06225">
    <property type="entry name" value="HAMP"/>
    <property type="match status" value="1"/>
</dbReference>
<reference evidence="16 17" key="1">
    <citation type="submission" date="2018-01" db="EMBL/GenBank/DDBJ databases">
        <title>Draft genome sequences of six Vibrio diazotrophicus strains isolated from deep-sea sediments of the Baltic Sea.</title>
        <authorList>
            <person name="Castillo D."/>
            <person name="Vandieken V."/>
            <person name="Chiang O."/>
            <person name="Middelboe M."/>
        </authorList>
    </citation>
    <scope>NUCLEOTIDE SEQUENCE [LARGE SCALE GENOMIC DNA]</scope>
    <source>
        <strain evidence="16 17">60.27F</strain>
    </source>
</reference>
<evidence type="ECO:0000256" key="7">
    <source>
        <dbReference type="ARBA" id="ARBA00022989"/>
    </source>
</evidence>